<keyword evidence="3" id="KW-1185">Reference proteome</keyword>
<organism evidence="2 3">
    <name type="scientific">Thiorhodococcus mannitoliphagus</name>
    <dbReference type="NCBI Taxonomy" id="329406"/>
    <lineage>
        <taxon>Bacteria</taxon>
        <taxon>Pseudomonadati</taxon>
        <taxon>Pseudomonadota</taxon>
        <taxon>Gammaproteobacteria</taxon>
        <taxon>Chromatiales</taxon>
        <taxon>Chromatiaceae</taxon>
        <taxon>Thiorhodococcus</taxon>
    </lineage>
</organism>
<dbReference type="InterPro" id="IPR003201">
    <property type="entry name" value="Transposase_Tn5"/>
</dbReference>
<evidence type="ECO:0000259" key="1">
    <source>
        <dbReference type="Pfam" id="PF02281"/>
    </source>
</evidence>
<sequence length="96" mass="10624">MAESKLGRETPEVPCSVFFEEAEWQALHCHHHRSPHPPETPPTLGEAMHMLAKLGGFLGRKCDGNQGAIALWRGLARLSDITDTFSIFHPSIPARP</sequence>
<dbReference type="InterPro" id="IPR014737">
    <property type="entry name" value="Transposase_Tn5-like_C"/>
</dbReference>
<name>A0A6P1DY95_9GAMM</name>
<dbReference type="Proteomes" id="UP000471640">
    <property type="component" value="Unassembled WGS sequence"/>
</dbReference>
<dbReference type="Pfam" id="PF02281">
    <property type="entry name" value="Dimer_Tnp_Tn5"/>
    <property type="match status" value="1"/>
</dbReference>
<reference evidence="2 3" key="2">
    <citation type="submission" date="2020-02" db="EMBL/GenBank/DDBJ databases">
        <title>Genome sequences of Thiorhodococcus mannitoliphagus and Thiorhodococcus minor, purple sulfur photosynthetic bacteria in the gammaproteobacterial family, Chromatiaceae.</title>
        <authorList>
            <person name="Aviles F.A."/>
            <person name="Meyer T.E."/>
            <person name="Kyndt J.A."/>
        </authorList>
    </citation>
    <scope>NUCLEOTIDE SEQUENCE [LARGE SCALE GENOMIC DNA]</scope>
    <source>
        <strain evidence="2 3">DSM 18266</strain>
    </source>
</reference>
<proteinExistence type="predicted"/>
<gene>
    <name evidence="2" type="ORF">G3480_10245</name>
</gene>
<reference evidence="3" key="1">
    <citation type="journal article" date="2020" name="Microbiol. Resour. Announc.">
        <title>Draft Genome Sequences of Thiorhodococcus mannitoliphagus and Thiorhodococcus minor, Purple Sulfur Photosynthetic Bacteria in the Gammaproteobacterial Family Chromatiaceae.</title>
        <authorList>
            <person name="Aviles F.A."/>
            <person name="Meyer T.E."/>
            <person name="Kyndt J.A."/>
        </authorList>
    </citation>
    <scope>NUCLEOTIDE SEQUENCE [LARGE SCALE GENOMIC DNA]</scope>
    <source>
        <strain evidence="3">DSM 18266</strain>
    </source>
</reference>
<accession>A0A6P1DY95</accession>
<feature type="domain" description="Transposase Tn5 dimerisation" evidence="1">
    <location>
        <begin position="5"/>
        <end position="79"/>
    </location>
</feature>
<dbReference type="AlphaFoldDB" id="A0A6P1DY95"/>
<dbReference type="RefSeq" id="WP_164653792.1">
    <property type="nucleotide sequence ID" value="NZ_JAAIJR010000034.1"/>
</dbReference>
<dbReference type="InterPro" id="IPR012337">
    <property type="entry name" value="RNaseH-like_sf"/>
</dbReference>
<dbReference type="SUPFAM" id="SSF53098">
    <property type="entry name" value="Ribonuclease H-like"/>
    <property type="match status" value="1"/>
</dbReference>
<evidence type="ECO:0000313" key="2">
    <source>
        <dbReference type="EMBL" id="NEX20684.1"/>
    </source>
</evidence>
<protein>
    <recommendedName>
        <fullName evidence="1">Transposase Tn5 dimerisation domain-containing protein</fullName>
    </recommendedName>
</protein>
<comment type="caution">
    <text evidence="2">The sequence shown here is derived from an EMBL/GenBank/DDBJ whole genome shotgun (WGS) entry which is preliminary data.</text>
</comment>
<dbReference type="Gene3D" id="1.10.740.10">
    <property type="entry name" value="Transferase Inhibitor Protein From Tn5, Chain"/>
    <property type="match status" value="1"/>
</dbReference>
<evidence type="ECO:0000313" key="3">
    <source>
        <dbReference type="Proteomes" id="UP000471640"/>
    </source>
</evidence>
<dbReference type="EMBL" id="JAAIJR010000034">
    <property type="protein sequence ID" value="NEX20684.1"/>
    <property type="molecule type" value="Genomic_DNA"/>
</dbReference>